<feature type="signal peptide" evidence="1">
    <location>
        <begin position="1"/>
        <end position="21"/>
    </location>
</feature>
<evidence type="ECO:0000313" key="2">
    <source>
        <dbReference type="EMBL" id="GET90285.1"/>
    </source>
</evidence>
<proteinExistence type="predicted"/>
<evidence type="ECO:0000313" key="3">
    <source>
        <dbReference type="Proteomes" id="UP000419144"/>
    </source>
</evidence>
<name>A0A640KMK3_LEITA</name>
<organism evidence="2 3">
    <name type="scientific">Leishmania tarentolae</name>
    <name type="common">Sauroleishmania tarentolae</name>
    <dbReference type="NCBI Taxonomy" id="5689"/>
    <lineage>
        <taxon>Eukaryota</taxon>
        <taxon>Discoba</taxon>
        <taxon>Euglenozoa</taxon>
        <taxon>Kinetoplastea</taxon>
        <taxon>Metakinetoplastina</taxon>
        <taxon>Trypanosomatida</taxon>
        <taxon>Trypanosomatidae</taxon>
        <taxon>Leishmaniinae</taxon>
        <taxon>Leishmania</taxon>
        <taxon>lizard Leishmania</taxon>
    </lineage>
</organism>
<reference evidence="2" key="1">
    <citation type="submission" date="2019-11" db="EMBL/GenBank/DDBJ databases">
        <title>Leishmania tarentolae CDS.</title>
        <authorList>
            <person name="Goto Y."/>
            <person name="Yamagishi J."/>
        </authorList>
    </citation>
    <scope>NUCLEOTIDE SEQUENCE [LARGE SCALE GENOMIC DNA]</scope>
    <source>
        <strain evidence="2">Parrot Tar II</strain>
    </source>
</reference>
<dbReference type="Proteomes" id="UP000419144">
    <property type="component" value="Unassembled WGS sequence"/>
</dbReference>
<dbReference type="EMBL" id="BLBS01000040">
    <property type="protein sequence ID" value="GET90285.1"/>
    <property type="molecule type" value="Genomic_DNA"/>
</dbReference>
<comment type="caution">
    <text evidence="2">The sequence shown here is derived from an EMBL/GenBank/DDBJ whole genome shotgun (WGS) entry which is preliminary data.</text>
</comment>
<feature type="chain" id="PRO_5024816987" evidence="1">
    <location>
        <begin position="22"/>
        <end position="234"/>
    </location>
</feature>
<sequence>MAPRIPALVFAPFSLIELSLANSFNAARVHFGLGVLEGAVVALRREFERERERRRRTGAFTATLGFDGEGERARAGDREAALFGEDFFDDDFVGELFLSGAFFGLALRGVLLAEAPGCGSGELARAGDLAASLLACGERGTALLGDWEESLKSASLSGVVGFAPTAFSRDARCFGDIGGDFFGFADAFRDVDDLCHAESAIAATFSSFSLPSSSNKRCSGCGKSSSSTSHFVQI</sequence>
<evidence type="ECO:0000256" key="1">
    <source>
        <dbReference type="SAM" id="SignalP"/>
    </source>
</evidence>
<dbReference type="AlphaFoldDB" id="A0A640KMK3"/>
<protein>
    <submittedName>
        <fullName evidence="2">Uncharacterized protein</fullName>
    </submittedName>
</protein>
<keyword evidence="3" id="KW-1185">Reference proteome</keyword>
<dbReference type="VEuPathDB" id="TriTrypDB:LtaPh_2902831"/>
<accession>A0A640KMK3</accession>
<keyword evidence="1" id="KW-0732">Signal</keyword>
<gene>
    <name evidence="2" type="ORF">LtaPh_2902831</name>
</gene>